<evidence type="ECO:0000256" key="9">
    <source>
        <dbReference type="ARBA" id="ARBA00023136"/>
    </source>
</evidence>
<dbReference type="Proteomes" id="UP000637774">
    <property type="component" value="Unassembled WGS sequence"/>
</dbReference>
<feature type="transmembrane region" description="Helical" evidence="10">
    <location>
        <begin position="151"/>
        <end position="174"/>
    </location>
</feature>
<feature type="transmembrane region" description="Helical" evidence="10">
    <location>
        <begin position="389"/>
        <end position="407"/>
    </location>
</feature>
<reference evidence="13" key="1">
    <citation type="journal article" date="2019" name="Int. J. Syst. Evol. Microbiol.">
        <title>The Global Catalogue of Microorganisms (GCM) 10K type strain sequencing project: providing services to taxonomists for standard genome sequencing and annotation.</title>
        <authorList>
            <consortium name="The Broad Institute Genomics Platform"/>
            <consortium name="The Broad Institute Genome Sequencing Center for Infectious Disease"/>
            <person name="Wu L."/>
            <person name="Ma J."/>
        </authorList>
    </citation>
    <scope>NUCLEOTIDE SEQUENCE [LARGE SCALE GENOMIC DNA]</scope>
    <source>
        <strain evidence="13">CGMCC 1.14966</strain>
    </source>
</reference>
<evidence type="ECO:0000256" key="6">
    <source>
        <dbReference type="ARBA" id="ARBA00022801"/>
    </source>
</evidence>
<accession>A0ABQ1ZZ90</accession>
<feature type="transmembrane region" description="Helical" evidence="10">
    <location>
        <begin position="306"/>
        <end position="326"/>
    </location>
</feature>
<dbReference type="CDD" id="cd06160">
    <property type="entry name" value="S2P-M50_like_2"/>
    <property type="match status" value="1"/>
</dbReference>
<evidence type="ECO:0000256" key="3">
    <source>
        <dbReference type="ARBA" id="ARBA00007931"/>
    </source>
</evidence>
<evidence type="ECO:0000256" key="1">
    <source>
        <dbReference type="ARBA" id="ARBA00001947"/>
    </source>
</evidence>
<organism evidence="12 13">
    <name type="scientific">Hymenobacter frigidus</name>
    <dbReference type="NCBI Taxonomy" id="1524095"/>
    <lineage>
        <taxon>Bacteria</taxon>
        <taxon>Pseudomonadati</taxon>
        <taxon>Bacteroidota</taxon>
        <taxon>Cytophagia</taxon>
        <taxon>Cytophagales</taxon>
        <taxon>Hymenobacteraceae</taxon>
        <taxon>Hymenobacter</taxon>
    </lineage>
</organism>
<dbReference type="PANTHER" id="PTHR31412:SF0">
    <property type="entry name" value="ZINC METALLOPROTEASE EGY1, CHLOROPLASTIC-RELATED"/>
    <property type="match status" value="1"/>
</dbReference>
<feature type="transmembrane region" description="Helical" evidence="10">
    <location>
        <begin position="122"/>
        <end position="139"/>
    </location>
</feature>
<comment type="cofactor">
    <cofactor evidence="1">
        <name>Zn(2+)</name>
        <dbReference type="ChEBI" id="CHEBI:29105"/>
    </cofactor>
</comment>
<dbReference type="EMBL" id="BMGY01000004">
    <property type="protein sequence ID" value="GGH80987.1"/>
    <property type="molecule type" value="Genomic_DNA"/>
</dbReference>
<feature type="transmembrane region" description="Helical" evidence="10">
    <location>
        <begin position="333"/>
        <end position="353"/>
    </location>
</feature>
<name>A0ABQ1ZZ90_9BACT</name>
<sequence length="408" mass="45600">MAAPPADGRPLTRTRWARHLFRRFERFAGYEPAPSPRRTAALHGGLFLLTLVTTTLAGIQLTQAQEEPLNWLPWRVFLLRGPALWAELERGLWFAVPFLGVLTVHEFGHYFTARYNRVRTSLPYFIPFPMGLGTFGAIIRIRERIFSRREFFDIGLAGPLAGFVVAIAVLVYGFTHLPPLDYLFAIHPDYAQYGADYARHVYPPGTSGGYTLARPLIYRWLETALADPARLPHVNELLHYPVLLAGALSLFFTALNLLPLGQLDGGHILYGLLGPGRFNRLVLVLFVAFIFYAGLGIFSPRNDWQTWAYGAPVYAGYLALIFWRVLPRPRQGLLLAAGIWGAQVACAAVWPAATGNPGWLVFGLLLGRLTGIYHPPAPDERPLSRGRHLLGWVMVAIFVVCFTPSPFK</sequence>
<evidence type="ECO:0000313" key="12">
    <source>
        <dbReference type="EMBL" id="GGH80987.1"/>
    </source>
</evidence>
<comment type="similarity">
    <text evidence="3">Belongs to the peptidase M50B family.</text>
</comment>
<feature type="domain" description="Peptidase M50" evidence="11">
    <location>
        <begin position="94"/>
        <end position="290"/>
    </location>
</feature>
<keyword evidence="5 10" id="KW-0812">Transmembrane</keyword>
<dbReference type="PANTHER" id="PTHR31412">
    <property type="entry name" value="ZINC METALLOPROTEASE EGY1"/>
    <property type="match status" value="1"/>
</dbReference>
<keyword evidence="4" id="KW-0645">Protease</keyword>
<evidence type="ECO:0000256" key="8">
    <source>
        <dbReference type="ARBA" id="ARBA00022989"/>
    </source>
</evidence>
<evidence type="ECO:0000256" key="5">
    <source>
        <dbReference type="ARBA" id="ARBA00022692"/>
    </source>
</evidence>
<comment type="subcellular location">
    <subcellularLocation>
        <location evidence="2">Membrane</location>
        <topology evidence="2">Multi-pass membrane protein</topology>
    </subcellularLocation>
</comment>
<feature type="transmembrane region" description="Helical" evidence="10">
    <location>
        <begin position="281"/>
        <end position="300"/>
    </location>
</feature>
<evidence type="ECO:0000256" key="7">
    <source>
        <dbReference type="ARBA" id="ARBA00022946"/>
    </source>
</evidence>
<protein>
    <submittedName>
        <fullName evidence="12">Peptidase M50</fullName>
    </submittedName>
</protein>
<evidence type="ECO:0000256" key="10">
    <source>
        <dbReference type="SAM" id="Phobius"/>
    </source>
</evidence>
<evidence type="ECO:0000313" key="13">
    <source>
        <dbReference type="Proteomes" id="UP000637774"/>
    </source>
</evidence>
<evidence type="ECO:0000256" key="4">
    <source>
        <dbReference type="ARBA" id="ARBA00022670"/>
    </source>
</evidence>
<keyword evidence="7" id="KW-0809">Transit peptide</keyword>
<dbReference type="InterPro" id="IPR044838">
    <property type="entry name" value="EGY1-like"/>
</dbReference>
<proteinExistence type="inferred from homology"/>
<feature type="transmembrane region" description="Helical" evidence="10">
    <location>
        <begin position="238"/>
        <end position="260"/>
    </location>
</feature>
<feature type="transmembrane region" description="Helical" evidence="10">
    <location>
        <begin position="40"/>
        <end position="62"/>
    </location>
</feature>
<keyword evidence="6" id="KW-0378">Hydrolase</keyword>
<dbReference type="InterPro" id="IPR008915">
    <property type="entry name" value="Peptidase_M50"/>
</dbReference>
<gene>
    <name evidence="12" type="ORF">GCM10011495_07030</name>
</gene>
<evidence type="ECO:0000259" key="11">
    <source>
        <dbReference type="Pfam" id="PF02163"/>
    </source>
</evidence>
<keyword evidence="9 10" id="KW-0472">Membrane</keyword>
<keyword evidence="8 10" id="KW-1133">Transmembrane helix</keyword>
<dbReference type="Pfam" id="PF02163">
    <property type="entry name" value="Peptidase_M50"/>
    <property type="match status" value="1"/>
</dbReference>
<evidence type="ECO:0000256" key="2">
    <source>
        <dbReference type="ARBA" id="ARBA00004141"/>
    </source>
</evidence>
<keyword evidence="13" id="KW-1185">Reference proteome</keyword>
<comment type="caution">
    <text evidence="12">The sequence shown here is derived from an EMBL/GenBank/DDBJ whole genome shotgun (WGS) entry which is preliminary data.</text>
</comment>